<organism evidence="2 3">
    <name type="scientific">Culex pipiens pipiens</name>
    <name type="common">Northern house mosquito</name>
    <dbReference type="NCBI Taxonomy" id="38569"/>
    <lineage>
        <taxon>Eukaryota</taxon>
        <taxon>Metazoa</taxon>
        <taxon>Ecdysozoa</taxon>
        <taxon>Arthropoda</taxon>
        <taxon>Hexapoda</taxon>
        <taxon>Insecta</taxon>
        <taxon>Pterygota</taxon>
        <taxon>Neoptera</taxon>
        <taxon>Endopterygota</taxon>
        <taxon>Diptera</taxon>
        <taxon>Nematocera</taxon>
        <taxon>Culicoidea</taxon>
        <taxon>Culicidae</taxon>
        <taxon>Culicinae</taxon>
        <taxon>Culicini</taxon>
        <taxon>Culex</taxon>
        <taxon>Culex</taxon>
    </lineage>
</organism>
<proteinExistence type="predicted"/>
<evidence type="ECO:0000313" key="2">
    <source>
        <dbReference type="EMBL" id="KAL1373557.1"/>
    </source>
</evidence>
<comment type="caution">
    <text evidence="2">The sequence shown here is derived from an EMBL/GenBank/DDBJ whole genome shotgun (WGS) entry which is preliminary data.</text>
</comment>
<reference evidence="2 3" key="1">
    <citation type="submission" date="2024-05" db="EMBL/GenBank/DDBJ databases">
        <title>Culex pipiens pipiens assembly and annotation.</title>
        <authorList>
            <person name="Alout H."/>
            <person name="Durand T."/>
        </authorList>
    </citation>
    <scope>NUCLEOTIDE SEQUENCE [LARGE SCALE GENOMIC DNA]</scope>
    <source>
        <strain evidence="2">HA-2024</strain>
        <tissue evidence="2">Whole body</tissue>
    </source>
</reference>
<dbReference type="AlphaFoldDB" id="A0ABD1CB47"/>
<feature type="region of interest" description="Disordered" evidence="1">
    <location>
        <begin position="1"/>
        <end position="29"/>
    </location>
</feature>
<gene>
    <name evidence="2" type="ORF">pipiens_000812</name>
</gene>
<evidence type="ECO:0000256" key="1">
    <source>
        <dbReference type="SAM" id="MobiDB-lite"/>
    </source>
</evidence>
<feature type="compositionally biased region" description="Low complexity" evidence="1">
    <location>
        <begin position="15"/>
        <end position="29"/>
    </location>
</feature>
<accession>A0ABD1CB47</accession>
<protein>
    <submittedName>
        <fullName evidence="2">Uncharacterized protein</fullName>
    </submittedName>
</protein>
<evidence type="ECO:0000313" key="3">
    <source>
        <dbReference type="Proteomes" id="UP001562425"/>
    </source>
</evidence>
<feature type="non-terminal residue" evidence="2">
    <location>
        <position position="29"/>
    </location>
</feature>
<keyword evidence="3" id="KW-1185">Reference proteome</keyword>
<dbReference type="Proteomes" id="UP001562425">
    <property type="component" value="Unassembled WGS sequence"/>
</dbReference>
<name>A0ABD1CB47_CULPP</name>
<sequence length="29" mass="2810">MAIVSASHKISSKFGPGTTTNSATNGSTG</sequence>
<dbReference type="EMBL" id="JBEHCU010014251">
    <property type="protein sequence ID" value="KAL1373557.1"/>
    <property type="molecule type" value="Genomic_DNA"/>
</dbReference>